<evidence type="ECO:0000313" key="2">
    <source>
        <dbReference type="Proteomes" id="UP001054945"/>
    </source>
</evidence>
<evidence type="ECO:0000313" key="1">
    <source>
        <dbReference type="EMBL" id="GIY02514.1"/>
    </source>
</evidence>
<dbReference type="EMBL" id="BPLR01005451">
    <property type="protein sequence ID" value="GIY02514.1"/>
    <property type="molecule type" value="Genomic_DNA"/>
</dbReference>
<sequence>MSEHLREKEKEKKKEQCRKKANSNIIIKLTELVSPPPALQRCKQLSDSTFRRIPHFFSSRANHSRVNRARGFFLLTRDLTSSHSMANGGQKNDISTIDIFFYIDNSFN</sequence>
<keyword evidence="2" id="KW-1185">Reference proteome</keyword>
<dbReference type="AlphaFoldDB" id="A0AAV4Q247"/>
<dbReference type="Proteomes" id="UP001054945">
    <property type="component" value="Unassembled WGS sequence"/>
</dbReference>
<reference evidence="1 2" key="1">
    <citation type="submission" date="2021-06" db="EMBL/GenBank/DDBJ databases">
        <title>Caerostris extrusa draft genome.</title>
        <authorList>
            <person name="Kono N."/>
            <person name="Arakawa K."/>
        </authorList>
    </citation>
    <scope>NUCLEOTIDE SEQUENCE [LARGE SCALE GENOMIC DNA]</scope>
</reference>
<accession>A0AAV4Q247</accession>
<comment type="caution">
    <text evidence="1">The sequence shown here is derived from an EMBL/GenBank/DDBJ whole genome shotgun (WGS) entry which is preliminary data.</text>
</comment>
<organism evidence="1 2">
    <name type="scientific">Caerostris extrusa</name>
    <name type="common">Bark spider</name>
    <name type="synonym">Caerostris bankana</name>
    <dbReference type="NCBI Taxonomy" id="172846"/>
    <lineage>
        <taxon>Eukaryota</taxon>
        <taxon>Metazoa</taxon>
        <taxon>Ecdysozoa</taxon>
        <taxon>Arthropoda</taxon>
        <taxon>Chelicerata</taxon>
        <taxon>Arachnida</taxon>
        <taxon>Araneae</taxon>
        <taxon>Araneomorphae</taxon>
        <taxon>Entelegynae</taxon>
        <taxon>Araneoidea</taxon>
        <taxon>Araneidae</taxon>
        <taxon>Caerostris</taxon>
    </lineage>
</organism>
<proteinExistence type="predicted"/>
<protein>
    <submittedName>
        <fullName evidence="1">Uncharacterized protein</fullName>
    </submittedName>
</protein>
<gene>
    <name evidence="1" type="ORF">CEXT_495501</name>
</gene>
<name>A0AAV4Q247_CAEEX</name>